<accession>A0A846HHE8</accession>
<evidence type="ECO:0000259" key="7">
    <source>
        <dbReference type="PROSITE" id="PS51779"/>
    </source>
</evidence>
<dbReference type="GO" id="GO:0019867">
    <property type="term" value="C:outer membrane"/>
    <property type="evidence" value="ECO:0007669"/>
    <property type="project" value="InterPro"/>
</dbReference>
<organism evidence="8 9">
    <name type="scientific">Hassallia byssoidea VB512170</name>
    <dbReference type="NCBI Taxonomy" id="1304833"/>
    <lineage>
        <taxon>Bacteria</taxon>
        <taxon>Bacillati</taxon>
        <taxon>Cyanobacteriota</taxon>
        <taxon>Cyanophyceae</taxon>
        <taxon>Nostocales</taxon>
        <taxon>Tolypothrichaceae</taxon>
        <taxon>Hassallia</taxon>
    </lineage>
</organism>
<dbReference type="Pfam" id="PF08479">
    <property type="entry name" value="POTRA_2"/>
    <property type="match status" value="1"/>
</dbReference>
<comment type="subcellular location">
    <subcellularLocation>
        <location evidence="1">Membrane</location>
    </subcellularLocation>
</comment>
<dbReference type="PANTHER" id="PTHR12815">
    <property type="entry name" value="SORTING AND ASSEMBLY MACHINERY SAMM50 PROTEIN FAMILY MEMBER"/>
    <property type="match status" value="1"/>
</dbReference>
<evidence type="ECO:0000256" key="6">
    <source>
        <dbReference type="SAM" id="SignalP"/>
    </source>
</evidence>
<reference evidence="8 9" key="1">
    <citation type="journal article" date="2015" name="Genome Announc.">
        <title>Draft Genome Sequence of Cyanobacterium Hassallia byssoidea Strain VB512170, Isolated from Monuments in India.</title>
        <authorList>
            <person name="Singh D."/>
            <person name="Chandrababunaidu M.M."/>
            <person name="Panda A."/>
            <person name="Sen D."/>
            <person name="Bhattacharyya S."/>
            <person name="Adhikary S.P."/>
            <person name="Tripathy S."/>
        </authorList>
    </citation>
    <scope>NUCLEOTIDE SEQUENCE [LARGE SCALE GENOMIC DNA]</scope>
    <source>
        <strain evidence="8 9">VB512170</strain>
    </source>
</reference>
<evidence type="ECO:0000256" key="5">
    <source>
        <dbReference type="ARBA" id="ARBA00023237"/>
    </source>
</evidence>
<evidence type="ECO:0000256" key="1">
    <source>
        <dbReference type="ARBA" id="ARBA00004370"/>
    </source>
</evidence>
<evidence type="ECO:0000256" key="2">
    <source>
        <dbReference type="ARBA" id="ARBA00022692"/>
    </source>
</evidence>
<dbReference type="Proteomes" id="UP000031549">
    <property type="component" value="Unassembled WGS sequence"/>
</dbReference>
<name>A0A846HHE8_9CYAN</name>
<evidence type="ECO:0000256" key="4">
    <source>
        <dbReference type="ARBA" id="ARBA00023136"/>
    </source>
</evidence>
<keyword evidence="3 6" id="KW-0732">Signal</keyword>
<dbReference type="InterPro" id="IPR039910">
    <property type="entry name" value="D15-like"/>
</dbReference>
<feature type="signal peptide" evidence="6">
    <location>
        <begin position="1"/>
        <end position="28"/>
    </location>
</feature>
<dbReference type="AlphaFoldDB" id="A0A846HHE8"/>
<dbReference type="Pfam" id="PF07244">
    <property type="entry name" value="POTRA"/>
    <property type="match status" value="2"/>
</dbReference>
<feature type="domain" description="POTRA" evidence="7">
    <location>
        <begin position="44"/>
        <end position="115"/>
    </location>
</feature>
<sequence>MKNLYSLSGSIAASIILTFLHSVPCAIAQETIPDNPTTEAEKSVLVGEVVVSGVEGKLQEEVYKVLRTQPGKTVTRSQLQEDINAIFATGYFADVRAIPEDTPLGVRVTFAVKPNPVLRSVQVQGNQVLPAKVVNDSFNHQYGSILNLRQLQEGINKLNKWYQDNGYVLAQVVESPRVAADGTVTLEVTEGVVEDIQVRFVNLDGEDKDAAGKPIRGQTQKYIITREMQLKPGVVFNRNSVQKDLQRVFGLGIFQDLKVSLNPGQDPRKVIVVVNATEGKSFSLAPSGGFSSSNGFFAAGSFQAKNWAGRNQKLGTEVQWSQRGLLFDANFTDPWIAGDRFRTSYTVNGFRRQTISRIFEGGDQDVELPNGDRPRINRTGGGITFTRPLSKNPLEKSEWVASAGLQYQRISIRDADGKLSPKDELGNNLSFSGNGNDDLLTLPLGLIRDRRNDSLRPTQGSVLRLTSEQSIPIGEASILSNKLRGSYSFYLPTRLTRLTQGCRKANSTAQECPQAIAFNFQAGTVIGDLPPYEAFSLGGANSVRGYEEGNLGSARSFLQATAEYRFPVFSVVSGALFFDAASDLGTSSSVPGNPGGVRGKPGNGFGYGLGVRVQSPLGPIRLDYGLNDEGESRIQFGIGERF</sequence>
<dbReference type="Gene3D" id="2.40.160.50">
    <property type="entry name" value="membrane protein fhac: a member of the omp85/tpsb transporter family"/>
    <property type="match status" value="1"/>
</dbReference>
<evidence type="ECO:0000313" key="9">
    <source>
        <dbReference type="Proteomes" id="UP000031549"/>
    </source>
</evidence>
<dbReference type="EMBL" id="JTCM02000142">
    <property type="protein sequence ID" value="NEU76937.1"/>
    <property type="molecule type" value="Genomic_DNA"/>
</dbReference>
<keyword evidence="5" id="KW-0998">Cell outer membrane</keyword>
<keyword evidence="9" id="KW-1185">Reference proteome</keyword>
<protein>
    <submittedName>
        <fullName evidence="8">Outer membrane protein assembly factor</fullName>
    </submittedName>
</protein>
<feature type="chain" id="PRO_5032773168" evidence="6">
    <location>
        <begin position="29"/>
        <end position="642"/>
    </location>
</feature>
<dbReference type="InterPro" id="IPR000184">
    <property type="entry name" value="Bac_surfAg_D15"/>
</dbReference>
<dbReference type="RefSeq" id="WP_039737319.1">
    <property type="nucleotide sequence ID" value="NZ_JTCM02000142.1"/>
</dbReference>
<dbReference type="InterPro" id="IPR013686">
    <property type="entry name" value="Polypept-transport_assoc_ShlB"/>
</dbReference>
<keyword evidence="4" id="KW-0472">Membrane</keyword>
<dbReference type="Gene3D" id="3.10.20.310">
    <property type="entry name" value="membrane protein fhac"/>
    <property type="match status" value="3"/>
</dbReference>
<comment type="caution">
    <text evidence="8">The sequence shown here is derived from an EMBL/GenBank/DDBJ whole genome shotgun (WGS) entry which is preliminary data.</text>
</comment>
<dbReference type="Pfam" id="PF01103">
    <property type="entry name" value="Omp85"/>
    <property type="match status" value="1"/>
</dbReference>
<evidence type="ECO:0000313" key="8">
    <source>
        <dbReference type="EMBL" id="NEU76937.1"/>
    </source>
</evidence>
<dbReference type="PROSITE" id="PS51779">
    <property type="entry name" value="POTRA"/>
    <property type="match status" value="2"/>
</dbReference>
<dbReference type="InterPro" id="IPR034746">
    <property type="entry name" value="POTRA"/>
</dbReference>
<proteinExistence type="predicted"/>
<dbReference type="InterPro" id="IPR010827">
    <property type="entry name" value="BamA/TamA_POTRA"/>
</dbReference>
<dbReference type="PANTHER" id="PTHR12815:SF47">
    <property type="entry name" value="TRANSLOCATION AND ASSEMBLY MODULE SUBUNIT TAMA"/>
    <property type="match status" value="1"/>
</dbReference>
<gene>
    <name evidence="8" type="ORF">PI95_031680</name>
</gene>
<feature type="domain" description="POTRA" evidence="7">
    <location>
        <begin position="116"/>
        <end position="191"/>
    </location>
</feature>
<keyword evidence="2" id="KW-0812">Transmembrane</keyword>
<evidence type="ECO:0000256" key="3">
    <source>
        <dbReference type="ARBA" id="ARBA00022729"/>
    </source>
</evidence>